<gene>
    <name evidence="1" type="ORF">JZO70_08410</name>
</gene>
<name>A0ABS3LAS3_9ENTE</name>
<evidence type="ECO:0000313" key="1">
    <source>
        <dbReference type="EMBL" id="MBO1306180.1"/>
    </source>
</evidence>
<keyword evidence="2" id="KW-1185">Reference proteome</keyword>
<dbReference type="PANTHER" id="PTHR35145">
    <property type="entry name" value="CYTOPLASMIC PROTEIN-RELATED"/>
    <property type="match status" value="1"/>
</dbReference>
<reference evidence="1 2" key="1">
    <citation type="submission" date="2021-03" db="EMBL/GenBank/DDBJ databases">
        <title>Enterococcal diversity collection.</title>
        <authorList>
            <person name="Gilmore M.S."/>
            <person name="Schwartzman J."/>
            <person name="Van Tyne D."/>
            <person name="Martin M."/>
            <person name="Earl A.M."/>
            <person name="Manson A.L."/>
            <person name="Straub T."/>
            <person name="Salamzade R."/>
            <person name="Saavedra J."/>
            <person name="Lebreton F."/>
            <person name="Prichula J."/>
            <person name="Schaufler K."/>
            <person name="Gaca A."/>
            <person name="Sgardioli B."/>
            <person name="Wagenaar J."/>
            <person name="Strong T."/>
        </authorList>
    </citation>
    <scope>NUCLEOTIDE SEQUENCE [LARGE SCALE GENOMIC DNA]</scope>
    <source>
        <strain evidence="1 2">669A</strain>
    </source>
</reference>
<dbReference type="Gene3D" id="3.90.1150.30">
    <property type="match status" value="1"/>
</dbReference>
<dbReference type="SUPFAM" id="SSF142906">
    <property type="entry name" value="YjbR-like"/>
    <property type="match status" value="1"/>
</dbReference>
<dbReference type="Pfam" id="PF04237">
    <property type="entry name" value="YjbR"/>
    <property type="match status" value="1"/>
</dbReference>
<protein>
    <submittedName>
        <fullName evidence="1">MmcQ/YjbR family DNA-binding protein</fullName>
    </submittedName>
</protein>
<dbReference type="Proteomes" id="UP000664601">
    <property type="component" value="Unassembled WGS sequence"/>
</dbReference>
<dbReference type="PANTHER" id="PTHR35145:SF1">
    <property type="entry name" value="CYTOPLASMIC PROTEIN"/>
    <property type="match status" value="1"/>
</dbReference>
<proteinExistence type="predicted"/>
<organism evidence="1 2">
    <name type="scientific">Candidatus Enterococcus moelleringii</name>
    <dbReference type="NCBI Taxonomy" id="2815325"/>
    <lineage>
        <taxon>Bacteria</taxon>
        <taxon>Bacillati</taxon>
        <taxon>Bacillota</taxon>
        <taxon>Bacilli</taxon>
        <taxon>Lactobacillales</taxon>
        <taxon>Enterococcaceae</taxon>
        <taxon>Enterococcus</taxon>
    </lineage>
</organism>
<dbReference type="EMBL" id="JAFREM010000013">
    <property type="protein sequence ID" value="MBO1306180.1"/>
    <property type="molecule type" value="Genomic_DNA"/>
</dbReference>
<dbReference type="RefSeq" id="WP_207673111.1">
    <property type="nucleotide sequence ID" value="NZ_JAFREM010000013.1"/>
</dbReference>
<dbReference type="InterPro" id="IPR038056">
    <property type="entry name" value="YjbR-like_sf"/>
</dbReference>
<sequence length="130" mass="15228">MTTNQKIKQRLERFQAFGDELPKAKVYYRNDWEILYFDLYGKMFGMMSPEAVETATITLKGPPVKNEELREIYSDITPGYHMNKKHWNTIALSTAQLSDEEIEGMITLSYRLVAKKLPAAERKKVEAYWQ</sequence>
<evidence type="ECO:0000313" key="2">
    <source>
        <dbReference type="Proteomes" id="UP000664601"/>
    </source>
</evidence>
<dbReference type="InterPro" id="IPR007351">
    <property type="entry name" value="YjbR"/>
</dbReference>
<dbReference type="GO" id="GO:0003677">
    <property type="term" value="F:DNA binding"/>
    <property type="evidence" value="ECO:0007669"/>
    <property type="project" value="UniProtKB-KW"/>
</dbReference>
<accession>A0ABS3LAS3</accession>
<keyword evidence="1" id="KW-0238">DNA-binding</keyword>
<dbReference type="InterPro" id="IPR058532">
    <property type="entry name" value="YjbR/MT2646/Rv2570-like"/>
</dbReference>
<comment type="caution">
    <text evidence="1">The sequence shown here is derived from an EMBL/GenBank/DDBJ whole genome shotgun (WGS) entry which is preliminary data.</text>
</comment>